<name>A0A7G9YHK7_9EURY</name>
<sequence length="70" mass="7792">MHIKEHINEVKPLDMECDDAAIIADAESKLDAYEVAFAQPVADTRKMRVITLEVCVSGNLCGTFDHQKTD</sequence>
<reference evidence="1" key="1">
    <citation type="submission" date="2020-06" db="EMBL/GenBank/DDBJ databases">
        <title>Unique genomic features of the anaerobic methanotrophic archaea.</title>
        <authorList>
            <person name="Chadwick G.L."/>
            <person name="Skennerton C.T."/>
            <person name="Laso-Perez R."/>
            <person name="Leu A.O."/>
            <person name="Speth D.R."/>
            <person name="Yu H."/>
            <person name="Morgan-Lang C."/>
            <person name="Hatzenpichler R."/>
            <person name="Goudeau D."/>
            <person name="Malmstrom R."/>
            <person name="Brazelton W.J."/>
            <person name="Woyke T."/>
            <person name="Hallam S.J."/>
            <person name="Tyson G.W."/>
            <person name="Wegener G."/>
            <person name="Boetius A."/>
            <person name="Orphan V."/>
        </authorList>
    </citation>
    <scope>NUCLEOTIDE SEQUENCE</scope>
</reference>
<gene>
    <name evidence="1" type="ORF">MJFALNKJ_00024</name>
</gene>
<protein>
    <submittedName>
        <fullName evidence="1">Uncharacterized protein</fullName>
    </submittedName>
</protein>
<dbReference type="EMBL" id="MT631264">
    <property type="protein sequence ID" value="QNO47491.1"/>
    <property type="molecule type" value="Genomic_DNA"/>
</dbReference>
<proteinExistence type="predicted"/>
<accession>A0A7G9YHK7</accession>
<dbReference type="AlphaFoldDB" id="A0A7G9YHK7"/>
<organism evidence="1">
    <name type="scientific">Candidatus Methanogaster sp. ANME-2c ERB4</name>
    <dbReference type="NCBI Taxonomy" id="2759911"/>
    <lineage>
        <taxon>Archaea</taxon>
        <taxon>Methanobacteriati</taxon>
        <taxon>Methanobacteriota</taxon>
        <taxon>Stenosarchaea group</taxon>
        <taxon>Methanomicrobia</taxon>
        <taxon>Methanosarcinales</taxon>
        <taxon>ANME-2 cluster</taxon>
        <taxon>Candidatus Methanogasteraceae</taxon>
        <taxon>Candidatus Methanogaster</taxon>
    </lineage>
</organism>
<evidence type="ECO:0000313" key="1">
    <source>
        <dbReference type="EMBL" id="QNO47491.1"/>
    </source>
</evidence>